<evidence type="ECO:0008006" key="4">
    <source>
        <dbReference type="Google" id="ProtNLM"/>
    </source>
</evidence>
<dbReference type="RefSeq" id="WP_157899168.1">
    <property type="nucleotide sequence ID" value="NZ_CP015136.1"/>
</dbReference>
<keyword evidence="1" id="KW-0732">Signal</keyword>
<feature type="signal peptide" evidence="1">
    <location>
        <begin position="1"/>
        <end position="34"/>
    </location>
</feature>
<evidence type="ECO:0000313" key="3">
    <source>
        <dbReference type="Proteomes" id="UP000076079"/>
    </source>
</evidence>
<organism evidence="2 3">
    <name type="scientific">Luteitalea pratensis</name>
    <dbReference type="NCBI Taxonomy" id="1855912"/>
    <lineage>
        <taxon>Bacteria</taxon>
        <taxon>Pseudomonadati</taxon>
        <taxon>Acidobacteriota</taxon>
        <taxon>Vicinamibacteria</taxon>
        <taxon>Vicinamibacterales</taxon>
        <taxon>Vicinamibacteraceae</taxon>
        <taxon>Luteitalea</taxon>
    </lineage>
</organism>
<proteinExistence type="predicted"/>
<dbReference type="Proteomes" id="UP000076079">
    <property type="component" value="Chromosome"/>
</dbReference>
<gene>
    <name evidence="2" type="ORF">LuPra_02776</name>
</gene>
<protein>
    <recommendedName>
        <fullName evidence="4">DUF4157 domain-containing protein</fullName>
    </recommendedName>
</protein>
<reference evidence="2 3" key="1">
    <citation type="journal article" date="2016" name="Genome Announc.">
        <title>First Complete Genome Sequence of a Subdivision 6 Acidobacterium Strain.</title>
        <authorList>
            <person name="Huang S."/>
            <person name="Vieira S."/>
            <person name="Bunk B."/>
            <person name="Riedel T."/>
            <person name="Sproer C."/>
            <person name="Overmann J."/>
        </authorList>
    </citation>
    <scope>NUCLEOTIDE SEQUENCE [LARGE SCALE GENOMIC DNA]</scope>
    <source>
        <strain evidence="3">DSM 100886 HEG_-6_39</strain>
    </source>
</reference>
<evidence type="ECO:0000256" key="1">
    <source>
        <dbReference type="SAM" id="SignalP"/>
    </source>
</evidence>
<name>A0A143PLU7_LUTPR</name>
<dbReference type="KEGG" id="abac:LuPra_02776"/>
<keyword evidence="3" id="KW-1185">Reference proteome</keyword>
<evidence type="ECO:0000313" key="2">
    <source>
        <dbReference type="EMBL" id="AMY09557.1"/>
    </source>
</evidence>
<dbReference type="EMBL" id="CP015136">
    <property type="protein sequence ID" value="AMY09557.1"/>
    <property type="molecule type" value="Genomic_DNA"/>
</dbReference>
<dbReference type="OrthoDB" id="9204554at2"/>
<dbReference type="AlphaFoldDB" id="A0A143PLU7"/>
<accession>A0A143PLU7</accession>
<dbReference type="STRING" id="1855912.LuPra_02776"/>
<sequence length="360" mass="39146" precursor="true">MRLGQFRAPQARLGLLPATAIAVVLLIPAAAAQAQEAAAEASSCAEGPTLSKRVEFADLHGAENTLGHKDRWARQLSAFDMGARQRTAAPTTLKAFLDFAAGAGLDWTAVEKTNWQALVDKLSDAMNGLKLHVPNIDLVKTSGQEEFDSAYTRRHAIMFPESMTALPTTDARRAYFLLAHEVFHVLSRTDSLLRDDLYALLGFKTVDGFEYPAELEDRRLSNPDAFEYLHTLTVQSGSGSAEVVPVIQSLLPLDEVIQLPSIFDALDIVLVSVDAGTGEALRADNGDLIKYNFGNTNWIPLMLRNSSYIIHPEEILADNFATLMEWRSDGVLPPANPGGFPVNDVDLLTAIEGVLASGCR</sequence>
<reference evidence="3" key="2">
    <citation type="submission" date="2016-04" db="EMBL/GenBank/DDBJ databases">
        <title>First Complete Genome Sequence of a Subdivision 6 Acidobacterium.</title>
        <authorList>
            <person name="Huang S."/>
            <person name="Vieira S."/>
            <person name="Bunk B."/>
            <person name="Riedel T."/>
            <person name="Sproeer C."/>
            <person name="Overmann J."/>
        </authorList>
    </citation>
    <scope>NUCLEOTIDE SEQUENCE [LARGE SCALE GENOMIC DNA]</scope>
    <source>
        <strain evidence="3">DSM 100886 HEG_-6_39</strain>
    </source>
</reference>
<feature type="chain" id="PRO_5007511690" description="DUF4157 domain-containing protein" evidence="1">
    <location>
        <begin position="35"/>
        <end position="360"/>
    </location>
</feature>